<proteinExistence type="inferred from homology"/>
<comment type="subunit">
    <text evidence="3 6">Monomer.</text>
</comment>
<dbReference type="SUPFAM" id="SSF55811">
    <property type="entry name" value="Nudix"/>
    <property type="match status" value="1"/>
</dbReference>
<reference evidence="8 9" key="1">
    <citation type="submission" date="2018-02" db="EMBL/GenBank/DDBJ databases">
        <title>Reclassifiation of [Polyangium] brachysporum DSM 7029 as Guopingzhaonella breviflexa gen. nov., sp. nov., a member of the family Comamonadaceae.</title>
        <authorList>
            <person name="Tang B."/>
        </authorList>
    </citation>
    <scope>NUCLEOTIDE SEQUENCE [LARGE SCALE GENOMIC DNA]</scope>
    <source>
        <strain evidence="8 9">BCRC 80649</strain>
    </source>
</reference>
<dbReference type="InterPro" id="IPR033713">
    <property type="entry name" value="NudJ"/>
</dbReference>
<comment type="similarity">
    <text evidence="2 6">Belongs to the Nudix hydrolase family. NudJ subfamily.</text>
</comment>
<keyword evidence="5 6" id="KW-0378">Hydrolase</keyword>
<dbReference type="Proteomes" id="UP000238605">
    <property type="component" value="Unassembled WGS sequence"/>
</dbReference>
<dbReference type="PROSITE" id="PS00893">
    <property type="entry name" value="NUDIX_BOX"/>
    <property type="match status" value="1"/>
</dbReference>
<evidence type="ECO:0000256" key="4">
    <source>
        <dbReference type="ARBA" id="ARBA00015552"/>
    </source>
</evidence>
<gene>
    <name evidence="6" type="primary">nudJ</name>
    <name evidence="8" type="ORF">C1704_03440</name>
</gene>
<dbReference type="EC" id="3.6.1.-" evidence="6"/>
<evidence type="ECO:0000256" key="5">
    <source>
        <dbReference type="ARBA" id="ARBA00022801"/>
    </source>
</evidence>
<dbReference type="PANTHER" id="PTHR43222:SF11">
    <property type="entry name" value="PHOSPHATASE NUDJ"/>
    <property type="match status" value="1"/>
</dbReference>
<keyword evidence="9" id="KW-1185">Reference proteome</keyword>
<dbReference type="CDD" id="cd03675">
    <property type="entry name" value="NUDIX_Hydrolase"/>
    <property type="match status" value="1"/>
</dbReference>
<dbReference type="GO" id="GO:0004787">
    <property type="term" value="F:thiamine diphosphate phosphatase activity"/>
    <property type="evidence" value="ECO:0007669"/>
    <property type="project" value="InterPro"/>
</dbReference>
<keyword evidence="6" id="KW-0460">Magnesium</keyword>
<evidence type="ECO:0000256" key="6">
    <source>
        <dbReference type="RuleBase" id="RU364043"/>
    </source>
</evidence>
<dbReference type="PANTHER" id="PTHR43222">
    <property type="entry name" value="NUDIX HYDROLASE 23"/>
    <property type="match status" value="1"/>
</dbReference>
<dbReference type="GO" id="GO:0017111">
    <property type="term" value="F:ribonucleoside triphosphate phosphatase activity"/>
    <property type="evidence" value="ECO:0007669"/>
    <property type="project" value="InterPro"/>
</dbReference>
<dbReference type="PROSITE" id="PS51462">
    <property type="entry name" value="NUDIX"/>
    <property type="match status" value="1"/>
</dbReference>
<dbReference type="InterPro" id="IPR020084">
    <property type="entry name" value="NUDIX_hydrolase_CS"/>
</dbReference>
<evidence type="ECO:0000256" key="2">
    <source>
        <dbReference type="ARBA" id="ARBA00007608"/>
    </source>
</evidence>
<dbReference type="RefSeq" id="WP_104301032.1">
    <property type="nucleotide sequence ID" value="NZ_PSNX01000003.1"/>
</dbReference>
<dbReference type="GO" id="GO:0017110">
    <property type="term" value="F:nucleoside diphosphate phosphatase activity"/>
    <property type="evidence" value="ECO:0007669"/>
    <property type="project" value="InterPro"/>
</dbReference>
<name>A0A2S5SX98_9BURK</name>
<comment type="caution">
    <text evidence="8">The sequence shown here is derived from an EMBL/GenBank/DDBJ whole genome shotgun (WGS) entry which is preliminary data.</text>
</comment>
<dbReference type="InterPro" id="IPR015797">
    <property type="entry name" value="NUDIX_hydrolase-like_dom_sf"/>
</dbReference>
<organism evidence="8 9">
    <name type="scientific">Caldimonas caldifontis</name>
    <dbReference type="NCBI Taxonomy" id="1452508"/>
    <lineage>
        <taxon>Bacteria</taxon>
        <taxon>Pseudomonadati</taxon>
        <taxon>Pseudomonadota</taxon>
        <taxon>Betaproteobacteria</taxon>
        <taxon>Burkholderiales</taxon>
        <taxon>Sphaerotilaceae</taxon>
        <taxon>Caldimonas</taxon>
    </lineage>
</organism>
<sequence>MNDRWKPSVTVAAIVERQVEGQSQFLLVEEHTAEGLKLNNPAGHLDPGESPAQGVAREALEETGCVFTPEALVGVYLSRFHRPATGEDVTYVRFAFCGKASEPAPGWVLDEGIVRTLWMTPDEIRASRERHRSPLVLRCMEDYLAGKRYPLELLTVDPTIYDPEIKTP</sequence>
<evidence type="ECO:0000313" key="8">
    <source>
        <dbReference type="EMBL" id="PPE67238.1"/>
    </source>
</evidence>
<evidence type="ECO:0000256" key="1">
    <source>
        <dbReference type="ARBA" id="ARBA00001946"/>
    </source>
</evidence>
<dbReference type="EMBL" id="PSNX01000003">
    <property type="protein sequence ID" value="PPE67238.1"/>
    <property type="molecule type" value="Genomic_DNA"/>
</dbReference>
<comment type="cofactor">
    <cofactor evidence="1 6">
        <name>Mg(2+)</name>
        <dbReference type="ChEBI" id="CHEBI:18420"/>
    </cofactor>
</comment>
<protein>
    <recommendedName>
        <fullName evidence="4 6">Phosphatase NudJ</fullName>
        <ecNumber evidence="6">3.6.1.-</ecNumber>
    </recommendedName>
</protein>
<evidence type="ECO:0000256" key="3">
    <source>
        <dbReference type="ARBA" id="ARBA00011245"/>
    </source>
</evidence>
<accession>A0A2S5SX98</accession>
<evidence type="ECO:0000313" key="9">
    <source>
        <dbReference type="Proteomes" id="UP000238605"/>
    </source>
</evidence>
<dbReference type="OrthoDB" id="8594221at2"/>
<dbReference type="AlphaFoldDB" id="A0A2S5SX98"/>
<dbReference type="InterPro" id="IPR000086">
    <property type="entry name" value="NUDIX_hydrolase_dom"/>
</dbReference>
<feature type="domain" description="Nudix hydrolase" evidence="7">
    <location>
        <begin position="4"/>
        <end position="141"/>
    </location>
</feature>
<dbReference type="Pfam" id="PF00293">
    <property type="entry name" value="NUDIX"/>
    <property type="match status" value="1"/>
</dbReference>
<dbReference type="Gene3D" id="3.90.79.10">
    <property type="entry name" value="Nucleoside Triphosphate Pyrophosphohydrolase"/>
    <property type="match status" value="1"/>
</dbReference>
<evidence type="ECO:0000259" key="7">
    <source>
        <dbReference type="PROSITE" id="PS51462"/>
    </source>
</evidence>